<evidence type="ECO:0000313" key="8">
    <source>
        <dbReference type="Proteomes" id="UP000231057"/>
    </source>
</evidence>
<dbReference type="AlphaFoldDB" id="A0A2D2Q169"/>
<dbReference type="Gene3D" id="3.90.226.10">
    <property type="entry name" value="2-enoyl-CoA Hydratase, Chain A, domain 1"/>
    <property type="match status" value="1"/>
</dbReference>
<dbReference type="PANTHER" id="PTHR42987">
    <property type="entry name" value="PEPTIDASE S49"/>
    <property type="match status" value="1"/>
</dbReference>
<keyword evidence="5" id="KW-0472">Membrane</keyword>
<dbReference type="OrthoDB" id="5623708at2"/>
<reference evidence="7 8" key="1">
    <citation type="submission" date="2016-11" db="EMBL/GenBank/DDBJ databases">
        <title>Complete genome sequence of thermophilic cyanobacteria strain Synechococcus sp. PCC6715.</title>
        <authorList>
            <person name="Tang J."/>
            <person name="Daroch M."/>
            <person name="Liang Y."/>
            <person name="Jiang D."/>
            <person name="Shah M."/>
        </authorList>
    </citation>
    <scope>NUCLEOTIDE SEQUENCE [LARGE SCALE GENOMIC DNA]</scope>
    <source>
        <strain evidence="7 8">PCC 6715</strain>
    </source>
</reference>
<evidence type="ECO:0000256" key="4">
    <source>
        <dbReference type="ARBA" id="ARBA00022825"/>
    </source>
</evidence>
<evidence type="ECO:0000259" key="6">
    <source>
        <dbReference type="Pfam" id="PF01343"/>
    </source>
</evidence>
<keyword evidence="8" id="KW-1185">Reference proteome</keyword>
<sequence>MTRSLPPFWPAVAHRCGMIFFGTLVFFLTLGIVGMSATLFLAILGVLMAPANQDSPYQHVSGKETSRNRILTIDIVGPILGSPQTEEDTLFSSIVGVTYGYQVQQQLEAAAEDESVKAILLNIATPGGTIFGSQAIADGINAYRKATQRPVYAFVEGISASGGVWAMVAADKIYADHGSLIGSIGIIGPSVLFYDRPTSLDSGLFQGGVTANAIEERTLSAGRGKDFGNPFRRLTPAEIQVFQAGLEQEYSTFVSHVAKARGIDPSVIRNQMGAMVFSNAQAQQYRLIDGTLSRPQVITALARAAQIDDNYAVVRLRRDRTPLINQLFGVHLPRPSQQEQHLWQQQQLCALSQQRALAYYGQLASLCRP</sequence>
<comment type="similarity">
    <text evidence="1">Belongs to the peptidase S49 family.</text>
</comment>
<dbReference type="Gene3D" id="6.20.330.10">
    <property type="match status" value="1"/>
</dbReference>
<name>A0A2D2Q169_PARLV</name>
<dbReference type="PANTHER" id="PTHR42987:SF4">
    <property type="entry name" value="PROTEASE SOHB-RELATED"/>
    <property type="match status" value="1"/>
</dbReference>
<proteinExistence type="inferred from homology"/>
<dbReference type="RefSeq" id="WP_099798576.1">
    <property type="nucleotide sequence ID" value="NZ_CP018092.1"/>
</dbReference>
<keyword evidence="3" id="KW-0378">Hydrolase</keyword>
<dbReference type="InterPro" id="IPR029045">
    <property type="entry name" value="ClpP/crotonase-like_dom_sf"/>
</dbReference>
<dbReference type="SUPFAM" id="SSF52096">
    <property type="entry name" value="ClpP/crotonase"/>
    <property type="match status" value="1"/>
</dbReference>
<dbReference type="InterPro" id="IPR002142">
    <property type="entry name" value="Peptidase_S49"/>
</dbReference>
<dbReference type="CDD" id="cd07023">
    <property type="entry name" value="S49_Sppa_N_C"/>
    <property type="match status" value="1"/>
</dbReference>
<dbReference type="EMBL" id="CP018092">
    <property type="protein sequence ID" value="ATS18228.1"/>
    <property type="molecule type" value="Genomic_DNA"/>
</dbReference>
<evidence type="ECO:0000256" key="5">
    <source>
        <dbReference type="SAM" id="Phobius"/>
    </source>
</evidence>
<dbReference type="Pfam" id="PF01343">
    <property type="entry name" value="Peptidase_S49"/>
    <property type="match status" value="1"/>
</dbReference>
<keyword evidence="5" id="KW-1133">Transmembrane helix</keyword>
<feature type="transmembrane region" description="Helical" evidence="5">
    <location>
        <begin position="20"/>
        <end position="47"/>
    </location>
</feature>
<keyword evidence="4" id="KW-0720">Serine protease</keyword>
<keyword evidence="2" id="KW-0645">Protease</keyword>
<evidence type="ECO:0000256" key="2">
    <source>
        <dbReference type="ARBA" id="ARBA00022670"/>
    </source>
</evidence>
<dbReference type="GO" id="GO:0006508">
    <property type="term" value="P:proteolysis"/>
    <property type="evidence" value="ECO:0007669"/>
    <property type="project" value="UniProtKB-KW"/>
</dbReference>
<evidence type="ECO:0000313" key="7">
    <source>
        <dbReference type="EMBL" id="ATS18228.1"/>
    </source>
</evidence>
<dbReference type="KEGG" id="slw:BRW62_05060"/>
<dbReference type="InterPro" id="IPR047272">
    <property type="entry name" value="S49_SppA_C"/>
</dbReference>
<dbReference type="GO" id="GO:0008236">
    <property type="term" value="F:serine-type peptidase activity"/>
    <property type="evidence" value="ECO:0007669"/>
    <property type="project" value="UniProtKB-KW"/>
</dbReference>
<evidence type="ECO:0000256" key="1">
    <source>
        <dbReference type="ARBA" id="ARBA00008683"/>
    </source>
</evidence>
<protein>
    <submittedName>
        <fullName evidence="7">Endopeptidase IV</fullName>
    </submittedName>
</protein>
<feature type="domain" description="Peptidase S49" evidence="6">
    <location>
        <begin position="145"/>
        <end position="307"/>
    </location>
</feature>
<keyword evidence="5" id="KW-0812">Transmembrane</keyword>
<reference evidence="8" key="2">
    <citation type="journal article" date="2022" name="Front. Microbiol.">
        <title>Comparative Genomic Analysis Revealed Distinct Molecular Components and Organization of CO2-Concentrating Mechanism in Thermophilic Cyanobacteria.</title>
        <authorList>
            <person name="Tang J."/>
            <person name="Zhou H."/>
            <person name="Yao D."/>
            <person name="Riaz S."/>
            <person name="You D."/>
            <person name="Klepacz-Smolka A."/>
            <person name="Daroch M."/>
        </authorList>
    </citation>
    <scope>NUCLEOTIDE SEQUENCE [LARGE SCALE GENOMIC DNA]</scope>
    <source>
        <strain evidence="8">PCC 6715</strain>
    </source>
</reference>
<organism evidence="7 8">
    <name type="scientific">Parathermosynechococcus lividus PCC 6715</name>
    <dbReference type="NCBI Taxonomy" id="1917166"/>
    <lineage>
        <taxon>Bacteria</taxon>
        <taxon>Bacillati</taxon>
        <taxon>Cyanobacteriota</taxon>
        <taxon>Cyanophyceae</taxon>
        <taxon>Acaryochloridales</taxon>
        <taxon>Thermosynechococcaceae</taxon>
        <taxon>Parathermosynechococcus</taxon>
    </lineage>
</organism>
<evidence type="ECO:0000256" key="3">
    <source>
        <dbReference type="ARBA" id="ARBA00022801"/>
    </source>
</evidence>
<gene>
    <name evidence="7" type="ORF">BRW62_05060</name>
</gene>
<accession>A0A2D2Q169</accession>
<dbReference type="Proteomes" id="UP000231057">
    <property type="component" value="Chromosome"/>
</dbReference>